<dbReference type="Proteomes" id="UP000044071">
    <property type="component" value="Unassembled WGS sequence"/>
</dbReference>
<evidence type="ECO:0000256" key="3">
    <source>
        <dbReference type="ARBA" id="ARBA00022729"/>
    </source>
</evidence>
<comment type="similarity">
    <text evidence="5">Belongs to the bacterial secretin family.</text>
</comment>
<dbReference type="InterPro" id="IPR036680">
    <property type="entry name" value="SPOR-like_sf"/>
</dbReference>
<keyword evidence="3" id="KW-0732">Signal</keyword>
<feature type="region of interest" description="Disordered" evidence="7">
    <location>
        <begin position="458"/>
        <end position="516"/>
    </location>
</feature>
<feature type="region of interest" description="Disordered" evidence="7">
    <location>
        <begin position="126"/>
        <end position="183"/>
    </location>
</feature>
<feature type="compositionally biased region" description="Low complexity" evidence="7">
    <location>
        <begin position="467"/>
        <end position="490"/>
    </location>
</feature>
<feature type="compositionally biased region" description="Basic and acidic residues" evidence="7">
    <location>
        <begin position="173"/>
        <end position="183"/>
    </location>
</feature>
<dbReference type="GO" id="GO:0009279">
    <property type="term" value="C:cell outer membrane"/>
    <property type="evidence" value="ECO:0007669"/>
    <property type="project" value="UniProtKB-SubCell"/>
</dbReference>
<dbReference type="Pfam" id="PF00263">
    <property type="entry name" value="Secretin"/>
    <property type="match status" value="1"/>
</dbReference>
<feature type="compositionally biased region" description="Low complexity" evidence="7">
    <location>
        <begin position="144"/>
        <end position="160"/>
    </location>
</feature>
<feature type="compositionally biased region" description="Polar residues" evidence="7">
    <location>
        <begin position="493"/>
        <end position="516"/>
    </location>
</feature>
<proteinExistence type="inferred from homology"/>
<evidence type="ECO:0000256" key="2">
    <source>
        <dbReference type="ARBA" id="ARBA00022692"/>
    </source>
</evidence>
<feature type="domain" description="SPOR" evidence="8">
    <location>
        <begin position="62"/>
        <end position="140"/>
    </location>
</feature>
<dbReference type="AlphaFoldDB" id="A0A078L1K4"/>
<dbReference type="PRINTS" id="PR00811">
    <property type="entry name" value="BCTERIALGSPD"/>
</dbReference>
<name>A0A078L1K4_9GAMM</name>
<evidence type="ECO:0000313" key="9">
    <source>
        <dbReference type="EMBL" id="CDZ79132.1"/>
    </source>
</evidence>
<dbReference type="EMBL" id="CCSB01000004">
    <property type="protein sequence ID" value="CDZ79132.1"/>
    <property type="molecule type" value="Genomic_DNA"/>
</dbReference>
<dbReference type="InterPro" id="IPR005644">
    <property type="entry name" value="NolW-like"/>
</dbReference>
<dbReference type="Pfam" id="PF21305">
    <property type="entry name" value="type_II_gspD_N0"/>
    <property type="match status" value="1"/>
</dbReference>
<dbReference type="InterPro" id="IPR038591">
    <property type="entry name" value="NolW-like_sf"/>
</dbReference>
<dbReference type="SUPFAM" id="SSF110997">
    <property type="entry name" value="Sporulation related repeat"/>
    <property type="match status" value="1"/>
</dbReference>
<dbReference type="GO" id="GO:0009306">
    <property type="term" value="P:protein secretion"/>
    <property type="evidence" value="ECO:0007669"/>
    <property type="project" value="InterPro"/>
</dbReference>
<keyword evidence="2" id="KW-0812">Transmembrane</keyword>
<dbReference type="InterPro" id="IPR049371">
    <property type="entry name" value="GspD-like_N0"/>
</dbReference>
<comment type="subcellular location">
    <subcellularLocation>
        <location evidence="6">Cell outer membrane</location>
    </subcellularLocation>
    <subcellularLocation>
        <location evidence="1">Membrane</location>
    </subcellularLocation>
</comment>
<feature type="compositionally biased region" description="Pro residues" evidence="7">
    <location>
        <begin position="828"/>
        <end position="845"/>
    </location>
</feature>
<feature type="compositionally biased region" description="Polar residues" evidence="7">
    <location>
        <begin position="134"/>
        <end position="143"/>
    </location>
</feature>
<evidence type="ECO:0000256" key="7">
    <source>
        <dbReference type="SAM" id="MobiDB-lite"/>
    </source>
</evidence>
<dbReference type="Pfam" id="PF03958">
    <property type="entry name" value="Secretin_N"/>
    <property type="match status" value="3"/>
</dbReference>
<dbReference type="InterPro" id="IPR001775">
    <property type="entry name" value="GspD/PilQ"/>
</dbReference>
<protein>
    <submittedName>
        <fullName evidence="9">Putative general secretion pathway protein D</fullName>
    </submittedName>
</protein>
<keyword evidence="10" id="KW-1185">Reference proteome</keyword>
<evidence type="ECO:0000259" key="8">
    <source>
        <dbReference type="PROSITE" id="PS51724"/>
    </source>
</evidence>
<keyword evidence="6" id="KW-0813">Transport</keyword>
<dbReference type="PROSITE" id="PS51724">
    <property type="entry name" value="SPOR"/>
    <property type="match status" value="1"/>
</dbReference>
<dbReference type="InterPro" id="IPR004846">
    <property type="entry name" value="T2SS/T3SS_dom"/>
</dbReference>
<evidence type="ECO:0000256" key="4">
    <source>
        <dbReference type="ARBA" id="ARBA00023136"/>
    </source>
</evidence>
<dbReference type="STRING" id="1034943.BN59_03449"/>
<dbReference type="Gene3D" id="3.30.1370.120">
    <property type="match status" value="3"/>
</dbReference>
<organism evidence="9 10">
    <name type="scientific">Legionella massiliensis</name>
    <dbReference type="NCBI Taxonomy" id="1034943"/>
    <lineage>
        <taxon>Bacteria</taxon>
        <taxon>Pseudomonadati</taxon>
        <taxon>Pseudomonadota</taxon>
        <taxon>Gammaproteobacteria</taxon>
        <taxon>Legionellales</taxon>
        <taxon>Legionellaceae</taxon>
        <taxon>Legionella</taxon>
    </lineage>
</organism>
<dbReference type="PANTHER" id="PTHR30332:SF24">
    <property type="entry name" value="SECRETIN GSPD-RELATED"/>
    <property type="match status" value="1"/>
</dbReference>
<feature type="compositionally biased region" description="Acidic residues" evidence="7">
    <location>
        <begin position="161"/>
        <end position="172"/>
    </location>
</feature>
<evidence type="ECO:0000256" key="6">
    <source>
        <dbReference type="RuleBase" id="RU004004"/>
    </source>
</evidence>
<dbReference type="PANTHER" id="PTHR30332">
    <property type="entry name" value="PROBABLE GENERAL SECRETION PATHWAY PROTEIN D"/>
    <property type="match status" value="1"/>
</dbReference>
<reference evidence="9 10" key="1">
    <citation type="submission" date="2014-06" db="EMBL/GenBank/DDBJ databases">
        <authorList>
            <person name="Urmite Genomes Urmite Genomes"/>
        </authorList>
    </citation>
    <scope>NUCLEOTIDE SEQUENCE [LARGE SCALE GENOMIC DNA]</scope>
</reference>
<dbReference type="GO" id="GO:0042834">
    <property type="term" value="F:peptidoglycan binding"/>
    <property type="evidence" value="ECO:0007669"/>
    <property type="project" value="InterPro"/>
</dbReference>
<dbReference type="InterPro" id="IPR050810">
    <property type="entry name" value="Bact_Secretion_Sys_Channel"/>
</dbReference>
<evidence type="ECO:0000256" key="5">
    <source>
        <dbReference type="RuleBase" id="RU004003"/>
    </source>
</evidence>
<evidence type="ECO:0000256" key="1">
    <source>
        <dbReference type="ARBA" id="ARBA00004370"/>
    </source>
</evidence>
<sequence length="845" mass="92148">MYLLRLSCDVFVSCRNSLGRHVKVVLQLLDGCLMRKLAFYILVQFFLNYAFATNVAIKTISKDGKPSYIVSVGSFPHENNALQLKFKLSSSLSQPITIDHPTNQQEYFVNIGPVSDYAVAQDLKKKLQEDTENKSAQPSSTVKPQPAAQQQAAPAPVNEINDNEDEEDEDTNHEEPAKTKSDKKLWNLRSADIRAVIGEVSRVIGKNFLIDPRVQGKISIVSSKPMSNKELYQVFLSMLQVSGYAAIPSGDVIKVVPNIDAKTISPDLLSQLRNPPRGDEMMVAVIPVQYVPSEQLVPVLRPLMPQWSSIAAYPPSNMLILSGRASNIRQLSNIIKQVDTSSANGIDMVRLKHALAMDVASTLKDLVKTQGNAGTGHNQTMIAVDDRSNAILLSGTKTERIKLRLLIQRLDNQGGAGYDANTQVVYLNYLRAEDLVPILAGIAQANFSGNVGTTIGTITRPELDSTNPASNLAPNSSSSNSNSQAPAQPNTPTPSSSVTANTTGATTQNEGSTKPTVQIIAEPNTNSIIINAPVSIIRILKAVIRQLDIRPAQLLIEALVAEVNERDVKSLGIEWGSNGQTGKPLDGFRPGFAIINSKTNLNDYQAEIFALATQQKANILSTPSVVVLDNRQAKILVGKQVSVASTNYPNNAGGTTTASPYQTFDRVNVALHLYVRPQITRGKGIQLQIDQGNDTIDPASAANSTNPIFDISAIVTSVHIESGDIVVLGGLIQNSLGDDNKKIPIVGDIPGIGRLFQHNINNHEKRVLMVFIRPVILRNERDAVEISGGKYNDIRDYELDWLRQEEYNKENESMILPSLSRAKLPKPFSAPPPNLRPRPPITMTK</sequence>
<dbReference type="eggNOG" id="COG1450">
    <property type="taxonomic scope" value="Bacteria"/>
</dbReference>
<feature type="region of interest" description="Disordered" evidence="7">
    <location>
        <begin position="823"/>
        <end position="845"/>
    </location>
</feature>
<dbReference type="GO" id="GO:0015627">
    <property type="term" value="C:type II protein secretion system complex"/>
    <property type="evidence" value="ECO:0007669"/>
    <property type="project" value="TreeGrafter"/>
</dbReference>
<accession>A0A078L1K4</accession>
<keyword evidence="4" id="KW-0472">Membrane</keyword>
<gene>
    <name evidence="9" type="primary">gspD</name>
    <name evidence="9" type="ORF">BN59_03449</name>
</gene>
<dbReference type="InterPro" id="IPR007730">
    <property type="entry name" value="SPOR-like_dom"/>
</dbReference>
<evidence type="ECO:0000313" key="10">
    <source>
        <dbReference type="Proteomes" id="UP000044071"/>
    </source>
</evidence>